<gene>
    <name evidence="2" type="ORF">DI536_26605</name>
</gene>
<comment type="caution">
    <text evidence="2">The sequence shown here is derived from an EMBL/GenBank/DDBJ whole genome shotgun (WGS) entry which is preliminary data.</text>
</comment>
<organism evidence="2 3">
    <name type="scientific">Archangium gephyra</name>
    <dbReference type="NCBI Taxonomy" id="48"/>
    <lineage>
        <taxon>Bacteria</taxon>
        <taxon>Pseudomonadati</taxon>
        <taxon>Myxococcota</taxon>
        <taxon>Myxococcia</taxon>
        <taxon>Myxococcales</taxon>
        <taxon>Cystobacterineae</taxon>
        <taxon>Archangiaceae</taxon>
        <taxon>Archangium</taxon>
    </lineage>
</organism>
<dbReference type="Proteomes" id="UP000249061">
    <property type="component" value="Unassembled WGS sequence"/>
</dbReference>
<proteinExistence type="predicted"/>
<evidence type="ECO:0000313" key="2">
    <source>
        <dbReference type="EMBL" id="PZR07683.1"/>
    </source>
</evidence>
<evidence type="ECO:0008006" key="4">
    <source>
        <dbReference type="Google" id="ProtNLM"/>
    </source>
</evidence>
<feature type="region of interest" description="Disordered" evidence="1">
    <location>
        <begin position="78"/>
        <end position="156"/>
    </location>
</feature>
<sequence length="156" mass="16636">MRLLVIAVALSSSAGLAQRQGDALRVVTRDAALFKEPSARAKKLHTLQAGEEVRWLGPSEKDRRFHLVQARGTTGYVPLTSVAPGGITPEYDASTGKPMSAQAFASSGRGANKDEGMGSSAPKDTPTTRELSRMSELNRNTATPAALEQKRSELSK</sequence>
<evidence type="ECO:0000313" key="3">
    <source>
        <dbReference type="Proteomes" id="UP000249061"/>
    </source>
</evidence>
<accession>A0A2W5T482</accession>
<evidence type="ECO:0000256" key="1">
    <source>
        <dbReference type="SAM" id="MobiDB-lite"/>
    </source>
</evidence>
<reference evidence="2 3" key="1">
    <citation type="submission" date="2017-08" db="EMBL/GenBank/DDBJ databases">
        <title>Infants hospitalized years apart are colonized by the same room-sourced microbial strains.</title>
        <authorList>
            <person name="Brooks B."/>
            <person name="Olm M.R."/>
            <person name="Firek B.A."/>
            <person name="Baker R."/>
            <person name="Thomas B.C."/>
            <person name="Morowitz M.J."/>
            <person name="Banfield J.F."/>
        </authorList>
    </citation>
    <scope>NUCLEOTIDE SEQUENCE [LARGE SCALE GENOMIC DNA]</scope>
    <source>
        <strain evidence="2">S2_003_000_R2_14</strain>
    </source>
</reference>
<dbReference type="AlphaFoldDB" id="A0A2W5T482"/>
<dbReference type="EMBL" id="QFQP01000029">
    <property type="protein sequence ID" value="PZR07683.1"/>
    <property type="molecule type" value="Genomic_DNA"/>
</dbReference>
<name>A0A2W5T482_9BACT</name>
<protein>
    <recommendedName>
        <fullName evidence="4">SH3 domain-containing protein</fullName>
    </recommendedName>
</protein>